<dbReference type="PANTHER" id="PTHR35011:SF4">
    <property type="entry name" value="SLL1102 PROTEIN"/>
    <property type="match status" value="1"/>
</dbReference>
<feature type="transmembrane region" description="Helical" evidence="9">
    <location>
        <begin position="126"/>
        <end position="146"/>
    </location>
</feature>
<dbReference type="InterPro" id="IPR055348">
    <property type="entry name" value="DctQ"/>
</dbReference>
<keyword evidence="4" id="KW-0997">Cell inner membrane</keyword>
<keyword evidence="6 9" id="KW-1133">Transmembrane helix</keyword>
<dbReference type="InterPro" id="IPR007387">
    <property type="entry name" value="TRAP_DctQ"/>
</dbReference>
<dbReference type="AlphaFoldDB" id="A0A095X6F3"/>
<evidence type="ECO:0000256" key="4">
    <source>
        <dbReference type="ARBA" id="ARBA00022519"/>
    </source>
</evidence>
<dbReference type="Pfam" id="PF04290">
    <property type="entry name" value="DctQ"/>
    <property type="match status" value="1"/>
</dbReference>
<evidence type="ECO:0000256" key="8">
    <source>
        <dbReference type="ARBA" id="ARBA00038436"/>
    </source>
</evidence>
<reference evidence="11 12" key="1">
    <citation type="submission" date="2014-07" db="EMBL/GenBank/DDBJ databases">
        <authorList>
            <person name="McCorrison J."/>
            <person name="Sanka R."/>
            <person name="Torralba M."/>
            <person name="Gillis M."/>
            <person name="Haft D.H."/>
            <person name="Methe B."/>
            <person name="Sutton G."/>
            <person name="Nelson K.E."/>
        </authorList>
    </citation>
    <scope>NUCLEOTIDE SEQUENCE [LARGE SCALE GENOMIC DNA]</scope>
    <source>
        <strain evidence="11 12">S7-1-13</strain>
    </source>
</reference>
<feature type="transmembrane region" description="Helical" evidence="9">
    <location>
        <begin position="45"/>
        <end position="62"/>
    </location>
</feature>
<feature type="transmembrane region" description="Helical" evidence="9">
    <location>
        <begin position="83"/>
        <end position="106"/>
    </location>
</feature>
<evidence type="ECO:0000256" key="1">
    <source>
        <dbReference type="ARBA" id="ARBA00004429"/>
    </source>
</evidence>
<evidence type="ECO:0000313" key="12">
    <source>
        <dbReference type="Proteomes" id="UP000029579"/>
    </source>
</evidence>
<evidence type="ECO:0000256" key="9">
    <source>
        <dbReference type="SAM" id="Phobius"/>
    </source>
</evidence>
<keyword evidence="5 9" id="KW-0812">Transmembrane</keyword>
<comment type="caution">
    <text evidence="11">The sequence shown here is derived from an EMBL/GenBank/DDBJ whole genome shotgun (WGS) entry which is preliminary data.</text>
</comment>
<evidence type="ECO:0000313" key="11">
    <source>
        <dbReference type="EMBL" id="KGF05413.1"/>
    </source>
</evidence>
<dbReference type="eggNOG" id="COG3090">
    <property type="taxonomic scope" value="Bacteria"/>
</dbReference>
<feature type="transmembrane region" description="Helical" evidence="9">
    <location>
        <begin position="12"/>
        <end position="33"/>
    </location>
</feature>
<evidence type="ECO:0000259" key="10">
    <source>
        <dbReference type="Pfam" id="PF04290"/>
    </source>
</evidence>
<dbReference type="Proteomes" id="UP000029579">
    <property type="component" value="Unassembled WGS sequence"/>
</dbReference>
<dbReference type="GO" id="GO:0005886">
    <property type="term" value="C:plasma membrane"/>
    <property type="evidence" value="ECO:0007669"/>
    <property type="project" value="UniProtKB-SubCell"/>
</dbReference>
<dbReference type="OrthoDB" id="9814265at2"/>
<dbReference type="PANTHER" id="PTHR35011">
    <property type="entry name" value="2,3-DIKETO-L-GULONATE TRAP TRANSPORTER SMALL PERMEASE PROTEIN YIAM"/>
    <property type="match status" value="1"/>
</dbReference>
<evidence type="ECO:0000256" key="5">
    <source>
        <dbReference type="ARBA" id="ARBA00022692"/>
    </source>
</evidence>
<dbReference type="RefSeq" id="WP_004827214.1">
    <property type="nucleotide sequence ID" value="NZ_JRMW01000015.1"/>
</dbReference>
<evidence type="ECO:0000256" key="3">
    <source>
        <dbReference type="ARBA" id="ARBA00022475"/>
    </source>
</evidence>
<keyword evidence="3" id="KW-1003">Cell membrane</keyword>
<keyword evidence="7 9" id="KW-0472">Membrane</keyword>
<keyword evidence="2" id="KW-0813">Transport</keyword>
<feature type="domain" description="Tripartite ATP-independent periplasmic transporters DctQ component" evidence="10">
    <location>
        <begin position="22"/>
        <end position="150"/>
    </location>
</feature>
<name>A0A095X6F3_9FIRM</name>
<gene>
    <name evidence="11" type="ORF">HMPREF1630_00875</name>
</gene>
<evidence type="ECO:0000256" key="6">
    <source>
        <dbReference type="ARBA" id="ARBA00022989"/>
    </source>
</evidence>
<evidence type="ECO:0000256" key="7">
    <source>
        <dbReference type="ARBA" id="ARBA00023136"/>
    </source>
</evidence>
<accession>A0A095X6F3</accession>
<comment type="similarity">
    <text evidence="8">Belongs to the TRAP transporter small permease family.</text>
</comment>
<protein>
    <submittedName>
        <fullName evidence="11">C4-dicarboxylate ABC transporter permease</fullName>
    </submittedName>
</protein>
<dbReference type="EMBL" id="JRMW01000015">
    <property type="protein sequence ID" value="KGF05413.1"/>
    <property type="molecule type" value="Genomic_DNA"/>
</dbReference>
<sequence length="158" mass="17343">MGKKLLDNFEEIIASLFLMGTTVLVVANIISRYFLKTGIFWSEEVATGFFVWSVFIGAAAAFKKGQHIGIDIIVSKLSGRNRAIANVLIDLVVLIVIGFITVFSVLYVKTSYTKPTPVLGVSSAYISSSIIVGFTFMLIRAFIFLFDDIKKLGGKSDE</sequence>
<proteinExistence type="inferred from homology"/>
<evidence type="ECO:0000256" key="2">
    <source>
        <dbReference type="ARBA" id="ARBA00022448"/>
    </source>
</evidence>
<comment type="subcellular location">
    <subcellularLocation>
        <location evidence="1">Cell inner membrane</location>
        <topology evidence="1">Multi-pass membrane protein</topology>
    </subcellularLocation>
</comment>
<organism evidence="11 12">
    <name type="scientific">Anaerococcus lactolyticus S7-1-13</name>
    <dbReference type="NCBI Taxonomy" id="1284686"/>
    <lineage>
        <taxon>Bacteria</taxon>
        <taxon>Bacillati</taxon>
        <taxon>Bacillota</taxon>
        <taxon>Tissierellia</taxon>
        <taxon>Tissierellales</taxon>
        <taxon>Peptoniphilaceae</taxon>
        <taxon>Anaerococcus</taxon>
    </lineage>
</organism>